<evidence type="ECO:0000256" key="2">
    <source>
        <dbReference type="ARBA" id="ARBA00022605"/>
    </source>
</evidence>
<dbReference type="Gene3D" id="3.40.1160.10">
    <property type="entry name" value="Acetylglutamate kinase-like"/>
    <property type="match status" value="1"/>
</dbReference>
<evidence type="ECO:0000256" key="6">
    <source>
        <dbReference type="ARBA" id="ARBA00022840"/>
    </source>
</evidence>
<dbReference type="InterPro" id="IPR004662">
    <property type="entry name" value="AcgluKinase_fam"/>
</dbReference>
<dbReference type="PANTHER" id="PTHR23342">
    <property type="entry name" value="N-ACETYLGLUTAMATE SYNTHASE"/>
    <property type="match status" value="1"/>
</dbReference>
<evidence type="ECO:0000256" key="5">
    <source>
        <dbReference type="ARBA" id="ARBA00022777"/>
    </source>
</evidence>
<dbReference type="GO" id="GO:0005737">
    <property type="term" value="C:cytoplasm"/>
    <property type="evidence" value="ECO:0007669"/>
    <property type="project" value="InterPro"/>
</dbReference>
<keyword evidence="3" id="KW-0808">Transferase</keyword>
<evidence type="ECO:0000256" key="4">
    <source>
        <dbReference type="ARBA" id="ARBA00022741"/>
    </source>
</evidence>
<evidence type="ECO:0000313" key="9">
    <source>
        <dbReference type="EMBL" id="SVE56869.1"/>
    </source>
</evidence>
<proteinExistence type="predicted"/>
<dbReference type="NCBIfam" id="TIGR00761">
    <property type="entry name" value="argB"/>
    <property type="match status" value="1"/>
</dbReference>
<dbReference type="EMBL" id="UINC01226401">
    <property type="protein sequence ID" value="SVE56869.1"/>
    <property type="molecule type" value="Genomic_DNA"/>
</dbReference>
<evidence type="ECO:0000256" key="3">
    <source>
        <dbReference type="ARBA" id="ARBA00022679"/>
    </source>
</evidence>
<dbReference type="PANTHER" id="PTHR23342:SF0">
    <property type="entry name" value="N-ACETYLGLUTAMATE SYNTHASE, MITOCHONDRIAL"/>
    <property type="match status" value="1"/>
</dbReference>
<organism evidence="9">
    <name type="scientific">marine metagenome</name>
    <dbReference type="NCBI Taxonomy" id="408172"/>
    <lineage>
        <taxon>unclassified sequences</taxon>
        <taxon>metagenomes</taxon>
        <taxon>ecological metagenomes</taxon>
    </lineage>
</organism>
<evidence type="ECO:0000259" key="8">
    <source>
        <dbReference type="Pfam" id="PF00696"/>
    </source>
</evidence>
<dbReference type="GO" id="GO:0003991">
    <property type="term" value="F:acetylglutamate kinase activity"/>
    <property type="evidence" value="ECO:0007669"/>
    <property type="project" value="TreeGrafter"/>
</dbReference>
<keyword evidence="2" id="KW-0028">Amino-acid biosynthesis</keyword>
<dbReference type="GO" id="GO:0005524">
    <property type="term" value="F:ATP binding"/>
    <property type="evidence" value="ECO:0007669"/>
    <property type="project" value="UniProtKB-KW"/>
</dbReference>
<reference evidence="9" key="1">
    <citation type="submission" date="2018-05" db="EMBL/GenBank/DDBJ databases">
        <authorList>
            <person name="Lanie J.A."/>
            <person name="Ng W.-L."/>
            <person name="Kazmierczak K.M."/>
            <person name="Andrzejewski T.M."/>
            <person name="Davidsen T.M."/>
            <person name="Wayne K.J."/>
            <person name="Tettelin H."/>
            <person name="Glass J.I."/>
            <person name="Rusch D."/>
            <person name="Podicherti R."/>
            <person name="Tsui H.-C.T."/>
            <person name="Winkler M.E."/>
        </authorList>
    </citation>
    <scope>NUCLEOTIDE SEQUENCE</scope>
</reference>
<dbReference type="InterPro" id="IPR001048">
    <property type="entry name" value="Asp/Glu/Uridylate_kinase"/>
</dbReference>
<accession>A0A383EJP5</accession>
<dbReference type="AlphaFoldDB" id="A0A383EJP5"/>
<feature type="domain" description="Aspartate/glutamate/uridylate kinase" evidence="8">
    <location>
        <begin position="36"/>
        <end position="194"/>
    </location>
</feature>
<keyword evidence="1" id="KW-0055">Arginine biosynthesis</keyword>
<evidence type="ECO:0000256" key="7">
    <source>
        <dbReference type="ARBA" id="ARBA00029440"/>
    </source>
</evidence>
<dbReference type="InterPro" id="IPR036393">
    <property type="entry name" value="AceGlu_kinase-like_sf"/>
</dbReference>
<gene>
    <name evidence="9" type="ORF">METZ01_LOCUS509723</name>
</gene>
<dbReference type="Pfam" id="PF00696">
    <property type="entry name" value="AA_kinase"/>
    <property type="match status" value="1"/>
</dbReference>
<keyword evidence="4" id="KW-0547">Nucleotide-binding</keyword>
<sequence length="194" mass="22148">MSTAENLDNKIKEFWPKNGPATQEIEKYVKKYSKEKIVIKCGGRVLLDPNLFNNFINDVTILKKLGLTPIVVHGGGPRIKKKLDELNIETKFIMGLRVTDERVIKIVENVMLEFNKEIVDALEKRMCKAKSITIKENNVIYAEQKNKELGFVGKPTRIDDTLIKNLIRESFIPIISPMGLDEKKQTYNINADTA</sequence>
<dbReference type="GO" id="GO:0006526">
    <property type="term" value="P:L-arginine biosynthetic process"/>
    <property type="evidence" value="ECO:0007669"/>
    <property type="project" value="UniProtKB-KW"/>
</dbReference>
<evidence type="ECO:0000256" key="1">
    <source>
        <dbReference type="ARBA" id="ARBA00022571"/>
    </source>
</evidence>
<dbReference type="SUPFAM" id="SSF53633">
    <property type="entry name" value="Carbamate kinase-like"/>
    <property type="match status" value="1"/>
</dbReference>
<protein>
    <recommendedName>
        <fullName evidence="8">Aspartate/glutamate/uridylate kinase domain-containing protein</fullName>
    </recommendedName>
</protein>
<name>A0A383EJP5_9ZZZZ</name>
<keyword evidence="6" id="KW-0067">ATP-binding</keyword>
<comment type="pathway">
    <text evidence="7">Amino-acid biosynthesis.</text>
</comment>
<feature type="non-terminal residue" evidence="9">
    <location>
        <position position="194"/>
    </location>
</feature>
<keyword evidence="5" id="KW-0418">Kinase</keyword>